<dbReference type="AlphaFoldDB" id="A0A4Q8Y219"/>
<comment type="caution">
    <text evidence="1">The sequence shown here is derived from an EMBL/GenBank/DDBJ whole genome shotgun (WGS) entry which is preliminary data.</text>
</comment>
<name>A0A4Q8Y219_RHILE</name>
<reference evidence="1 2" key="1">
    <citation type="submission" date="2019-02" db="EMBL/GenBank/DDBJ databases">
        <title>The genomic architecture of introgression among sibling species of bacteria.</title>
        <authorList>
            <person name="Cavassim M.I.A."/>
            <person name="Moeskjaer S."/>
            <person name="Moslemi C."/>
            <person name="Fields B."/>
            <person name="Bachmann A."/>
            <person name="Vilhjalmsson B."/>
            <person name="Schierup M.H."/>
            <person name="Young J.P.W."/>
            <person name="Andersen S.U."/>
        </authorList>
    </citation>
    <scope>NUCLEOTIDE SEQUENCE [LARGE SCALE GENOMIC DNA]</scope>
    <source>
        <strain evidence="1 2">SM145A</strain>
    </source>
</reference>
<proteinExistence type="predicted"/>
<protein>
    <submittedName>
        <fullName evidence="1">Uncharacterized protein</fullName>
    </submittedName>
</protein>
<evidence type="ECO:0000313" key="1">
    <source>
        <dbReference type="EMBL" id="TAX73217.1"/>
    </source>
</evidence>
<dbReference type="EMBL" id="SIPC01000001">
    <property type="protein sequence ID" value="TAX73217.1"/>
    <property type="molecule type" value="Genomic_DNA"/>
</dbReference>
<gene>
    <name evidence="1" type="ORF">ELI03_16365</name>
</gene>
<dbReference type="Proteomes" id="UP000293652">
    <property type="component" value="Unassembled WGS sequence"/>
</dbReference>
<evidence type="ECO:0000313" key="2">
    <source>
        <dbReference type="Proteomes" id="UP000293652"/>
    </source>
</evidence>
<sequence>MNHHGFGASRLCWAACAHGAIERVMMPEPMPSDLKDMRFPVSTGGRKFPRSAIYWRQPGIGISETSFRHPAMNRLKSAKH</sequence>
<organism evidence="1 2">
    <name type="scientific">Rhizobium leguminosarum</name>
    <dbReference type="NCBI Taxonomy" id="384"/>
    <lineage>
        <taxon>Bacteria</taxon>
        <taxon>Pseudomonadati</taxon>
        <taxon>Pseudomonadota</taxon>
        <taxon>Alphaproteobacteria</taxon>
        <taxon>Hyphomicrobiales</taxon>
        <taxon>Rhizobiaceae</taxon>
        <taxon>Rhizobium/Agrobacterium group</taxon>
        <taxon>Rhizobium</taxon>
    </lineage>
</organism>
<accession>A0A4Q8Y219</accession>